<dbReference type="EMBL" id="ATHJ01000087">
    <property type="protein sequence ID" value="EPR39899.1"/>
    <property type="molecule type" value="Genomic_DNA"/>
</dbReference>
<feature type="signal peptide" evidence="14">
    <location>
        <begin position="1"/>
        <end position="23"/>
    </location>
</feature>
<dbReference type="AlphaFoldDB" id="S7V083"/>
<dbReference type="InterPro" id="IPR037066">
    <property type="entry name" value="Plug_dom_sf"/>
</dbReference>
<keyword evidence="4" id="KW-0410">Iron transport</keyword>
<accession>S7V083</accession>
<evidence type="ECO:0000256" key="4">
    <source>
        <dbReference type="ARBA" id="ARBA00022496"/>
    </source>
</evidence>
<name>S7V083_DESML</name>
<keyword evidence="3 12" id="KW-1134">Transmembrane beta strand</keyword>
<dbReference type="STRING" id="897.B2D07_01795"/>
<keyword evidence="9 13" id="KW-0798">TonB box</keyword>
<evidence type="ECO:0000256" key="9">
    <source>
        <dbReference type="ARBA" id="ARBA00023077"/>
    </source>
</evidence>
<keyword evidence="2 12" id="KW-0813">Transport</keyword>
<evidence type="ECO:0000259" key="16">
    <source>
        <dbReference type="Pfam" id="PF07715"/>
    </source>
</evidence>
<dbReference type="InterPro" id="IPR000531">
    <property type="entry name" value="Beta-barrel_TonB"/>
</dbReference>
<evidence type="ECO:0000256" key="5">
    <source>
        <dbReference type="ARBA" id="ARBA00022692"/>
    </source>
</evidence>
<dbReference type="InterPro" id="IPR036942">
    <property type="entry name" value="Beta-barrel_TonB_sf"/>
</dbReference>
<dbReference type="InterPro" id="IPR039426">
    <property type="entry name" value="TonB-dep_rcpt-like"/>
</dbReference>
<evidence type="ECO:0000256" key="6">
    <source>
        <dbReference type="ARBA" id="ARBA00022729"/>
    </source>
</evidence>
<keyword evidence="7" id="KW-0408">Iron</keyword>
<dbReference type="GO" id="GO:0009279">
    <property type="term" value="C:cell outer membrane"/>
    <property type="evidence" value="ECO:0007669"/>
    <property type="project" value="UniProtKB-SubCell"/>
</dbReference>
<comment type="similarity">
    <text evidence="12 13">Belongs to the TonB-dependent receptor family.</text>
</comment>
<dbReference type="GO" id="GO:0015344">
    <property type="term" value="F:siderophore uptake transmembrane transporter activity"/>
    <property type="evidence" value="ECO:0007669"/>
    <property type="project" value="TreeGrafter"/>
</dbReference>
<keyword evidence="18" id="KW-1185">Reference proteome</keyword>
<protein>
    <submittedName>
        <fullName evidence="17">TonB-dependent receptor</fullName>
    </submittedName>
</protein>
<evidence type="ECO:0000256" key="2">
    <source>
        <dbReference type="ARBA" id="ARBA00022448"/>
    </source>
</evidence>
<evidence type="ECO:0000259" key="15">
    <source>
        <dbReference type="Pfam" id="PF00593"/>
    </source>
</evidence>
<dbReference type="InterPro" id="IPR012910">
    <property type="entry name" value="Plug_dom"/>
</dbReference>
<evidence type="ECO:0000313" key="18">
    <source>
        <dbReference type="Proteomes" id="UP000014977"/>
    </source>
</evidence>
<feature type="domain" description="TonB-dependent receptor-like beta-barrel" evidence="15">
    <location>
        <begin position="246"/>
        <end position="698"/>
    </location>
</feature>
<keyword evidence="17" id="KW-0675">Receptor</keyword>
<keyword evidence="6 14" id="KW-0732">Signal</keyword>
<keyword evidence="5 12" id="KW-0812">Transmembrane</keyword>
<evidence type="ECO:0000256" key="14">
    <source>
        <dbReference type="SAM" id="SignalP"/>
    </source>
</evidence>
<organism evidence="17 18">
    <name type="scientific">Desulfococcus multivorans DSM 2059</name>
    <dbReference type="NCBI Taxonomy" id="1121405"/>
    <lineage>
        <taxon>Bacteria</taxon>
        <taxon>Pseudomonadati</taxon>
        <taxon>Thermodesulfobacteriota</taxon>
        <taxon>Desulfobacteria</taxon>
        <taxon>Desulfobacterales</taxon>
        <taxon>Desulfococcaceae</taxon>
        <taxon>Desulfococcus</taxon>
    </lineage>
</organism>
<evidence type="ECO:0000313" key="17">
    <source>
        <dbReference type="EMBL" id="EPR39899.1"/>
    </source>
</evidence>
<keyword evidence="11 12" id="KW-0998">Cell outer membrane</keyword>
<dbReference type="PANTHER" id="PTHR32552">
    <property type="entry name" value="FERRICHROME IRON RECEPTOR-RELATED"/>
    <property type="match status" value="1"/>
</dbReference>
<sequence>MKKNGVWALAALACLLVGTPTLAAETVTLDAMVVKEKKLVTPTRQTHETVYTGSEITREGIAAQGAKAAVSVYEAINILPGISVESVDPYGLGAEQKSIRVRGVRGSLGAMTVAGVPNYGGNPMGPRDYIYDTENFEGIAVYKGAVPADLGTGVGARGGAIELRPLWPETEAGALVGQGVGADSYSRTFVRLDSGTLPAVNTRLSVSGSYTDAGKWKGPGDLGPRKNFNFMLSQPISDRDEVRFQLNYNSLDQHLYRPLAYAETLDLDANHDKDYNANLTGIAARDIDYYDYNRGDYVNRDFLSVIPWTFSDLFKLTIKPYYSKEDTEILGGSTARGGIVQKRMRDIERYGFISQIDSRFSWATASLGYWFESSDMRITQENFNAATLAFKGYGMVMESEDDGIGHSPYIKLAGSIGGFDWQAGLKYFYYRDPAGQGYTAAAPDYELVKAPDLYRQEKSYDELEPTLGVTYLFSENLEFHSSYGRNHIRPYAYVPLVTVYNNNRAAFQAAGVTLDDMFSGYDMEITDTVELGARFRTERMEFLPTLFYAKHKNLLSTIFDPRIGPNGVNYQQNVGEATGWGFDVEMNFFFGEHVIFFLNPSYTDLTYDDDLIFAEATLDTEGNQVVDVPEWMVKSGLILSWGDFTIIPMLRYMDERYGNPENTEKIDDYWVADLKLGYTRKNLSFADALNVSLEVINLFDEAYVSLIQENDTLRGGITSYYAGAPFTAMLTVSLDM</sequence>
<comment type="caution">
    <text evidence="17">The sequence shown here is derived from an EMBL/GenBank/DDBJ whole genome shotgun (WGS) entry which is preliminary data.</text>
</comment>
<evidence type="ECO:0000256" key="8">
    <source>
        <dbReference type="ARBA" id="ARBA00023065"/>
    </source>
</evidence>
<feature type="domain" description="TonB-dependent receptor plug" evidence="16">
    <location>
        <begin position="54"/>
        <end position="153"/>
    </location>
</feature>
<gene>
    <name evidence="17" type="ORF">dsmv_2472</name>
</gene>
<feature type="chain" id="PRO_5030177288" evidence="14">
    <location>
        <begin position="24"/>
        <end position="736"/>
    </location>
</feature>
<dbReference type="Proteomes" id="UP000014977">
    <property type="component" value="Unassembled WGS sequence"/>
</dbReference>
<dbReference type="Gene3D" id="2.40.170.20">
    <property type="entry name" value="TonB-dependent receptor, beta-barrel domain"/>
    <property type="match status" value="1"/>
</dbReference>
<evidence type="ECO:0000256" key="11">
    <source>
        <dbReference type="ARBA" id="ARBA00023237"/>
    </source>
</evidence>
<evidence type="ECO:0000256" key="1">
    <source>
        <dbReference type="ARBA" id="ARBA00004571"/>
    </source>
</evidence>
<proteinExistence type="inferred from homology"/>
<dbReference type="PROSITE" id="PS52016">
    <property type="entry name" value="TONB_DEPENDENT_REC_3"/>
    <property type="match status" value="1"/>
</dbReference>
<keyword evidence="8" id="KW-0406">Ion transport</keyword>
<evidence type="ECO:0000256" key="12">
    <source>
        <dbReference type="PROSITE-ProRule" id="PRU01360"/>
    </source>
</evidence>
<comment type="subcellular location">
    <subcellularLocation>
        <location evidence="1 12">Cell outer membrane</location>
        <topology evidence="1 12">Multi-pass membrane protein</topology>
    </subcellularLocation>
</comment>
<dbReference type="Pfam" id="PF07715">
    <property type="entry name" value="Plug"/>
    <property type="match status" value="1"/>
</dbReference>
<dbReference type="RefSeq" id="WP_020877229.1">
    <property type="nucleotide sequence ID" value="NZ_ATHJ01000087.1"/>
</dbReference>
<evidence type="ECO:0000256" key="13">
    <source>
        <dbReference type="RuleBase" id="RU003357"/>
    </source>
</evidence>
<dbReference type="OrthoDB" id="593427at2"/>
<dbReference type="Pfam" id="PF00593">
    <property type="entry name" value="TonB_dep_Rec_b-barrel"/>
    <property type="match status" value="1"/>
</dbReference>
<dbReference type="eggNOG" id="COG4772">
    <property type="taxonomic scope" value="Bacteria"/>
</dbReference>
<evidence type="ECO:0000256" key="3">
    <source>
        <dbReference type="ARBA" id="ARBA00022452"/>
    </source>
</evidence>
<reference evidence="17 18" key="1">
    <citation type="journal article" date="2013" name="Genome Announc.">
        <title>Draft genome sequences for three mercury-methylating, sulfate-reducing bacteria.</title>
        <authorList>
            <person name="Brown S.D."/>
            <person name="Hurt R.A.Jr."/>
            <person name="Gilmour C.C."/>
            <person name="Elias D.A."/>
        </authorList>
    </citation>
    <scope>NUCLEOTIDE SEQUENCE [LARGE SCALE GENOMIC DNA]</scope>
    <source>
        <strain evidence="17 18">DSM 2059</strain>
    </source>
</reference>
<dbReference type="SUPFAM" id="SSF56935">
    <property type="entry name" value="Porins"/>
    <property type="match status" value="1"/>
</dbReference>
<dbReference type="PANTHER" id="PTHR32552:SF68">
    <property type="entry name" value="FERRICHROME OUTER MEMBRANE TRANSPORTER_PHAGE RECEPTOR"/>
    <property type="match status" value="1"/>
</dbReference>
<evidence type="ECO:0000256" key="7">
    <source>
        <dbReference type="ARBA" id="ARBA00023004"/>
    </source>
</evidence>
<evidence type="ECO:0000256" key="10">
    <source>
        <dbReference type="ARBA" id="ARBA00023136"/>
    </source>
</evidence>
<dbReference type="Gene3D" id="2.170.130.10">
    <property type="entry name" value="TonB-dependent receptor, plug domain"/>
    <property type="match status" value="1"/>
</dbReference>
<keyword evidence="10 12" id="KW-0472">Membrane</keyword>